<comment type="caution">
    <text evidence="3">The sequence shown here is derived from an EMBL/GenBank/DDBJ whole genome shotgun (WGS) entry which is preliminary data.</text>
</comment>
<dbReference type="Pfam" id="PF03795">
    <property type="entry name" value="YCII"/>
    <property type="match status" value="1"/>
</dbReference>
<comment type="similarity">
    <text evidence="1">Belongs to the YciI family.</text>
</comment>
<accession>A0A4R8WE31</accession>
<name>A0A4R8WE31_9MICO</name>
<dbReference type="PANTHER" id="PTHR35174:SF3">
    <property type="entry name" value="BLL7171 PROTEIN"/>
    <property type="match status" value="1"/>
</dbReference>
<sequence length="125" mass="13274">MQYSLLVISQESGDAGITEEDMEWGRAAFDAYGKALDAAGVLVSADILQPVSASTTVSLRDGALQIQDGPFADTKERLNGTFVIEVPDLDAAIDWAGKCPAAQYGAIEVRPSAIVFTDGEWHQVA</sequence>
<evidence type="ECO:0000313" key="4">
    <source>
        <dbReference type="Proteomes" id="UP000297907"/>
    </source>
</evidence>
<organism evidence="3 4">
    <name type="scientific">Cryobacterium adonitolivorans</name>
    <dbReference type="NCBI Taxonomy" id="1259189"/>
    <lineage>
        <taxon>Bacteria</taxon>
        <taxon>Bacillati</taxon>
        <taxon>Actinomycetota</taxon>
        <taxon>Actinomycetes</taxon>
        <taxon>Micrococcales</taxon>
        <taxon>Microbacteriaceae</taxon>
        <taxon>Cryobacterium</taxon>
    </lineage>
</organism>
<keyword evidence="4" id="KW-1185">Reference proteome</keyword>
<dbReference type="Proteomes" id="UP000297907">
    <property type="component" value="Unassembled WGS sequence"/>
</dbReference>
<evidence type="ECO:0000256" key="1">
    <source>
        <dbReference type="ARBA" id="ARBA00007689"/>
    </source>
</evidence>
<dbReference type="OrthoDB" id="3212458at2"/>
<dbReference type="AlphaFoldDB" id="A0A4R8WE31"/>
<protein>
    <submittedName>
        <fullName evidence="3">YciI family protein</fullName>
    </submittedName>
</protein>
<proteinExistence type="inferred from homology"/>
<dbReference type="PANTHER" id="PTHR35174">
    <property type="entry name" value="BLL7171 PROTEIN-RELATED"/>
    <property type="match status" value="1"/>
</dbReference>
<dbReference type="Gene3D" id="3.30.70.1060">
    <property type="entry name" value="Dimeric alpha+beta barrel"/>
    <property type="match status" value="1"/>
</dbReference>
<dbReference type="RefSeq" id="WP_134452509.1">
    <property type="nucleotide sequence ID" value="NZ_SOFL01000008.1"/>
</dbReference>
<dbReference type="EMBL" id="SOFL01000008">
    <property type="protein sequence ID" value="TFC05606.1"/>
    <property type="molecule type" value="Genomic_DNA"/>
</dbReference>
<dbReference type="InterPro" id="IPR011008">
    <property type="entry name" value="Dimeric_a/b-barrel"/>
</dbReference>
<evidence type="ECO:0000313" key="3">
    <source>
        <dbReference type="EMBL" id="TFC05606.1"/>
    </source>
</evidence>
<reference evidence="3 4" key="1">
    <citation type="submission" date="2019-03" db="EMBL/GenBank/DDBJ databases">
        <title>Genomics of glacier-inhabiting Cryobacterium strains.</title>
        <authorList>
            <person name="Liu Q."/>
            <person name="Xin Y.-H."/>
        </authorList>
    </citation>
    <scope>NUCLEOTIDE SEQUENCE [LARGE SCALE GENOMIC DNA]</scope>
    <source>
        <strain evidence="3 4">RHLS22-1</strain>
    </source>
</reference>
<dbReference type="SUPFAM" id="SSF54909">
    <property type="entry name" value="Dimeric alpha+beta barrel"/>
    <property type="match status" value="1"/>
</dbReference>
<feature type="domain" description="YCII-related" evidence="2">
    <location>
        <begin position="20"/>
        <end position="111"/>
    </location>
</feature>
<evidence type="ECO:0000259" key="2">
    <source>
        <dbReference type="Pfam" id="PF03795"/>
    </source>
</evidence>
<gene>
    <name evidence="3" type="ORF">E3O42_03405</name>
</gene>
<dbReference type="InterPro" id="IPR005545">
    <property type="entry name" value="YCII"/>
</dbReference>